<evidence type="ECO:0000313" key="8">
    <source>
        <dbReference type="Proteomes" id="UP000766629"/>
    </source>
</evidence>
<organism evidence="7 8">
    <name type="scientific">Leisingera daeponensis</name>
    <dbReference type="NCBI Taxonomy" id="405746"/>
    <lineage>
        <taxon>Bacteria</taxon>
        <taxon>Pseudomonadati</taxon>
        <taxon>Pseudomonadota</taxon>
        <taxon>Alphaproteobacteria</taxon>
        <taxon>Rhodobacterales</taxon>
        <taxon>Roseobacteraceae</taxon>
        <taxon>Leisingera</taxon>
    </lineage>
</organism>
<comment type="similarity">
    <text evidence="5">Belongs to the zinc-containing alcohol dehydrogenase family.</text>
</comment>
<accession>A0ABS7NEW9</accession>
<dbReference type="Gene3D" id="3.40.50.720">
    <property type="entry name" value="NAD(P)-binding Rossmann-like Domain"/>
    <property type="match status" value="1"/>
</dbReference>
<sequence length="364" mass="37271">MQTIKAAVCHEFGAPLVIEDVQLAPPGIGEVEVTLDAVAICHSDISFAEGAWGGHLPAVYGHEAAGVVTGLGTGVKGFARGDSVVVTLIRSCGTCSSCAGGKPVICETPYDTVNGPLKTAGGQPLDQAMACGAFAEKVVVDQRQIVKIPKDMGKDAAALISCGVITGIGAAVNAACLRPGQDAVVIGAGGVGLNAIQGARIAGARRIVAVDMSPGKLETAMEFGATHGVLAAEEKPWKAVHAALGGRGADAVLVTAGAIPAYNQAPRYLARGGKAVLIGMPHSGAKADYEPVVLAALGQGLIGSKMGDTVIQRDIPWIVDLYEQGRLMLDELISGRWSLEQINEAIADTKAGRARRNVVVFNRG</sequence>
<comment type="cofactor">
    <cofactor evidence="5">
        <name>Zn(2+)</name>
        <dbReference type="ChEBI" id="CHEBI:29105"/>
    </cofactor>
</comment>
<dbReference type="Proteomes" id="UP000766629">
    <property type="component" value="Unassembled WGS sequence"/>
</dbReference>
<feature type="domain" description="Enoyl reductase (ER)" evidence="6">
    <location>
        <begin position="13"/>
        <end position="360"/>
    </location>
</feature>
<dbReference type="EMBL" id="JAHVJA010000003">
    <property type="protein sequence ID" value="MBY6139742.1"/>
    <property type="molecule type" value="Genomic_DNA"/>
</dbReference>
<dbReference type="Gene3D" id="3.90.180.10">
    <property type="entry name" value="Medium-chain alcohol dehydrogenases, catalytic domain"/>
    <property type="match status" value="1"/>
</dbReference>
<dbReference type="SUPFAM" id="SSF50129">
    <property type="entry name" value="GroES-like"/>
    <property type="match status" value="2"/>
</dbReference>
<keyword evidence="4" id="KW-0520">NAD</keyword>
<keyword evidence="8" id="KW-1185">Reference proteome</keyword>
<evidence type="ECO:0000313" key="7">
    <source>
        <dbReference type="EMBL" id="MBY6139742.1"/>
    </source>
</evidence>
<reference evidence="7 8" key="1">
    <citation type="submission" date="2021-06" db="EMBL/GenBank/DDBJ databases">
        <title>50 bacteria genomes isolated from Dapeng, Shenzhen, China.</title>
        <authorList>
            <person name="Zheng W."/>
            <person name="Yu S."/>
            <person name="Huang Y."/>
        </authorList>
    </citation>
    <scope>NUCLEOTIDE SEQUENCE [LARGE SCALE GENOMIC DNA]</scope>
    <source>
        <strain evidence="7 8">DP1N14-2</strain>
    </source>
</reference>
<dbReference type="SUPFAM" id="SSF51735">
    <property type="entry name" value="NAD(P)-binding Rossmann-fold domains"/>
    <property type="match status" value="1"/>
</dbReference>
<dbReference type="InterPro" id="IPR013154">
    <property type="entry name" value="ADH-like_N"/>
</dbReference>
<evidence type="ECO:0000256" key="1">
    <source>
        <dbReference type="ARBA" id="ARBA00022723"/>
    </source>
</evidence>
<evidence type="ECO:0000256" key="2">
    <source>
        <dbReference type="ARBA" id="ARBA00022833"/>
    </source>
</evidence>
<proteinExistence type="inferred from homology"/>
<dbReference type="CDD" id="cd08279">
    <property type="entry name" value="Zn_ADH_class_III"/>
    <property type="match status" value="1"/>
</dbReference>
<dbReference type="InterPro" id="IPR002328">
    <property type="entry name" value="ADH_Zn_CS"/>
</dbReference>
<dbReference type="RefSeq" id="WP_222508215.1">
    <property type="nucleotide sequence ID" value="NZ_JAHVJA010000003.1"/>
</dbReference>
<evidence type="ECO:0000256" key="5">
    <source>
        <dbReference type="RuleBase" id="RU361277"/>
    </source>
</evidence>
<dbReference type="PANTHER" id="PTHR43880:SF12">
    <property type="entry name" value="ALCOHOL DEHYDROGENASE CLASS-3"/>
    <property type="match status" value="1"/>
</dbReference>
<evidence type="ECO:0000259" key="6">
    <source>
        <dbReference type="SMART" id="SM00829"/>
    </source>
</evidence>
<dbReference type="Pfam" id="PF00107">
    <property type="entry name" value="ADH_zinc_N"/>
    <property type="match status" value="1"/>
</dbReference>
<dbReference type="PROSITE" id="PS00059">
    <property type="entry name" value="ADH_ZINC"/>
    <property type="match status" value="1"/>
</dbReference>
<dbReference type="InterPro" id="IPR020843">
    <property type="entry name" value="ER"/>
</dbReference>
<dbReference type="Pfam" id="PF08240">
    <property type="entry name" value="ADH_N"/>
    <property type="match status" value="1"/>
</dbReference>
<name>A0ABS7NEW9_9RHOB</name>
<dbReference type="PANTHER" id="PTHR43880">
    <property type="entry name" value="ALCOHOL DEHYDROGENASE"/>
    <property type="match status" value="1"/>
</dbReference>
<dbReference type="InterPro" id="IPR013149">
    <property type="entry name" value="ADH-like_C"/>
</dbReference>
<evidence type="ECO:0000256" key="4">
    <source>
        <dbReference type="ARBA" id="ARBA00023027"/>
    </source>
</evidence>
<dbReference type="InterPro" id="IPR036291">
    <property type="entry name" value="NAD(P)-bd_dom_sf"/>
</dbReference>
<gene>
    <name evidence="7" type="ORF">KUV26_09885</name>
</gene>
<dbReference type="InterPro" id="IPR011032">
    <property type="entry name" value="GroES-like_sf"/>
</dbReference>
<keyword evidence="1 5" id="KW-0479">Metal-binding</keyword>
<dbReference type="SMART" id="SM00829">
    <property type="entry name" value="PKS_ER"/>
    <property type="match status" value="1"/>
</dbReference>
<evidence type="ECO:0000256" key="3">
    <source>
        <dbReference type="ARBA" id="ARBA00023002"/>
    </source>
</evidence>
<protein>
    <submittedName>
        <fullName evidence="7">Zn-dependent alcohol dehydrogenase</fullName>
    </submittedName>
</protein>
<keyword evidence="3" id="KW-0560">Oxidoreductase</keyword>
<keyword evidence="2 5" id="KW-0862">Zinc</keyword>
<comment type="caution">
    <text evidence="7">The sequence shown here is derived from an EMBL/GenBank/DDBJ whole genome shotgun (WGS) entry which is preliminary data.</text>
</comment>